<evidence type="ECO:0000256" key="5">
    <source>
        <dbReference type="ARBA" id="ARBA00022833"/>
    </source>
</evidence>
<dbReference type="EMBL" id="VXAQ01007902">
    <property type="protein sequence ID" value="NXL69137.1"/>
    <property type="molecule type" value="Genomic_DNA"/>
</dbReference>
<dbReference type="OrthoDB" id="654211at2759"/>
<dbReference type="PANTHER" id="PTHR23234:SF8">
    <property type="entry name" value="C2H2-TYPE DOMAIN-CONTAINING PROTEIN"/>
    <property type="match status" value="1"/>
</dbReference>
<comment type="subcellular location">
    <subcellularLocation>
        <location evidence="1">Nucleus</location>
    </subcellularLocation>
</comment>
<dbReference type="GO" id="GO:0005634">
    <property type="term" value="C:nucleus"/>
    <property type="evidence" value="ECO:0007669"/>
    <property type="project" value="UniProtKB-SubCell"/>
</dbReference>
<keyword evidence="6" id="KW-0539">Nucleus</keyword>
<feature type="non-terminal residue" evidence="9">
    <location>
        <position position="1"/>
    </location>
</feature>
<keyword evidence="2" id="KW-0479">Metal-binding</keyword>
<dbReference type="FunFam" id="3.30.160.60:FF:002343">
    <property type="entry name" value="Zinc finger protein 33A"/>
    <property type="match status" value="1"/>
</dbReference>
<proteinExistence type="predicted"/>
<dbReference type="InterPro" id="IPR050758">
    <property type="entry name" value="Znf_C2H2-type"/>
</dbReference>
<dbReference type="Proteomes" id="UP000568556">
    <property type="component" value="Unassembled WGS sequence"/>
</dbReference>
<evidence type="ECO:0000256" key="2">
    <source>
        <dbReference type="ARBA" id="ARBA00022723"/>
    </source>
</evidence>
<protein>
    <submittedName>
        <fullName evidence="9">ZNF22 protein</fullName>
    </submittedName>
</protein>
<dbReference type="InterPro" id="IPR013087">
    <property type="entry name" value="Znf_C2H2_type"/>
</dbReference>
<feature type="non-terminal residue" evidence="9">
    <location>
        <position position="56"/>
    </location>
</feature>
<keyword evidence="3" id="KW-0677">Repeat</keyword>
<evidence type="ECO:0000256" key="1">
    <source>
        <dbReference type="ARBA" id="ARBA00004123"/>
    </source>
</evidence>
<dbReference type="InterPro" id="IPR036236">
    <property type="entry name" value="Znf_C2H2_sf"/>
</dbReference>
<gene>
    <name evidence="9" type="primary">Znf22_3</name>
    <name evidence="9" type="ORF">CHOACU_R02967</name>
</gene>
<evidence type="ECO:0000256" key="7">
    <source>
        <dbReference type="PROSITE-ProRule" id="PRU00042"/>
    </source>
</evidence>
<dbReference type="PANTHER" id="PTHR23234">
    <property type="entry name" value="ZNF44 PROTEIN"/>
    <property type="match status" value="1"/>
</dbReference>
<dbReference type="PROSITE" id="PS00028">
    <property type="entry name" value="ZINC_FINGER_C2H2_1"/>
    <property type="match status" value="1"/>
</dbReference>
<keyword evidence="4 7" id="KW-0863">Zinc-finger</keyword>
<feature type="domain" description="C2H2-type" evidence="8">
    <location>
        <begin position="21"/>
        <end position="48"/>
    </location>
</feature>
<organism evidence="9 10">
    <name type="scientific">Chordeiles acutipennis</name>
    <name type="common">Lesser nighthawk</name>
    <name type="synonym">Caprimulgus acutipennis</name>
    <dbReference type="NCBI Taxonomy" id="118183"/>
    <lineage>
        <taxon>Eukaryota</taxon>
        <taxon>Metazoa</taxon>
        <taxon>Chordata</taxon>
        <taxon>Craniata</taxon>
        <taxon>Vertebrata</taxon>
        <taxon>Euteleostomi</taxon>
        <taxon>Archelosauria</taxon>
        <taxon>Archosauria</taxon>
        <taxon>Dinosauria</taxon>
        <taxon>Saurischia</taxon>
        <taxon>Theropoda</taxon>
        <taxon>Coelurosauria</taxon>
        <taxon>Aves</taxon>
        <taxon>Neognathae</taxon>
        <taxon>Neoaves</taxon>
        <taxon>Strisores</taxon>
        <taxon>Caprimulgiformes</taxon>
        <taxon>Caprimulgidae</taxon>
        <taxon>Chordeilinae</taxon>
        <taxon>Chordeiles</taxon>
    </lineage>
</organism>
<evidence type="ECO:0000259" key="8">
    <source>
        <dbReference type="PROSITE" id="PS50157"/>
    </source>
</evidence>
<evidence type="ECO:0000313" key="10">
    <source>
        <dbReference type="Proteomes" id="UP000568556"/>
    </source>
</evidence>
<name>A0A7L0UQ63_CHOAC</name>
<feature type="domain" description="C2H2-type" evidence="8">
    <location>
        <begin position="1"/>
        <end position="20"/>
    </location>
</feature>
<dbReference type="Pfam" id="PF00096">
    <property type="entry name" value="zf-C2H2"/>
    <property type="match status" value="1"/>
</dbReference>
<sequence length="56" mass="6378">SFVINSALVTHRRLHTGEKPYKCSDCGKSFRLSSSLITHKRLHTGERPYKCNECGK</sequence>
<evidence type="ECO:0000313" key="9">
    <source>
        <dbReference type="EMBL" id="NXL69137.1"/>
    </source>
</evidence>
<dbReference type="AlphaFoldDB" id="A0A7L0UQ63"/>
<dbReference type="SMART" id="SM00355">
    <property type="entry name" value="ZnF_C2H2"/>
    <property type="match status" value="1"/>
</dbReference>
<dbReference type="SUPFAM" id="SSF57667">
    <property type="entry name" value="beta-beta-alpha zinc fingers"/>
    <property type="match status" value="1"/>
</dbReference>
<dbReference type="GO" id="GO:0008270">
    <property type="term" value="F:zinc ion binding"/>
    <property type="evidence" value="ECO:0007669"/>
    <property type="project" value="UniProtKB-KW"/>
</dbReference>
<evidence type="ECO:0000256" key="3">
    <source>
        <dbReference type="ARBA" id="ARBA00022737"/>
    </source>
</evidence>
<evidence type="ECO:0000256" key="6">
    <source>
        <dbReference type="ARBA" id="ARBA00023242"/>
    </source>
</evidence>
<evidence type="ECO:0000256" key="4">
    <source>
        <dbReference type="ARBA" id="ARBA00022771"/>
    </source>
</evidence>
<dbReference type="Gene3D" id="3.30.160.60">
    <property type="entry name" value="Classic Zinc Finger"/>
    <property type="match status" value="3"/>
</dbReference>
<accession>A0A7L0UQ63</accession>
<reference evidence="9 10" key="1">
    <citation type="submission" date="2019-09" db="EMBL/GenBank/DDBJ databases">
        <title>Bird 10,000 Genomes (B10K) Project - Family phase.</title>
        <authorList>
            <person name="Zhang G."/>
        </authorList>
    </citation>
    <scope>NUCLEOTIDE SEQUENCE [LARGE SCALE GENOMIC DNA]</scope>
    <source>
        <strain evidence="9">B10K-DU-008-62</strain>
        <tissue evidence="9">Mixed tissue sample</tissue>
    </source>
</reference>
<keyword evidence="5" id="KW-0862">Zinc</keyword>
<keyword evidence="10" id="KW-1185">Reference proteome</keyword>
<dbReference type="PROSITE" id="PS50157">
    <property type="entry name" value="ZINC_FINGER_C2H2_2"/>
    <property type="match status" value="2"/>
</dbReference>
<comment type="caution">
    <text evidence="9">The sequence shown here is derived from an EMBL/GenBank/DDBJ whole genome shotgun (WGS) entry which is preliminary data.</text>
</comment>